<evidence type="ECO:0000256" key="1">
    <source>
        <dbReference type="SAM" id="MobiDB-lite"/>
    </source>
</evidence>
<accession>A0A2U3DZR1</accession>
<dbReference type="Pfam" id="PF03928">
    <property type="entry name" value="HbpS-like"/>
    <property type="match status" value="1"/>
</dbReference>
<comment type="caution">
    <text evidence="2">The sequence shown here is derived from an EMBL/GenBank/DDBJ whole genome shotgun (WGS) entry which is preliminary data.</text>
</comment>
<dbReference type="Proteomes" id="UP000245956">
    <property type="component" value="Unassembled WGS sequence"/>
</dbReference>
<dbReference type="InterPro" id="IPR010371">
    <property type="entry name" value="YBR137W-like"/>
</dbReference>
<dbReference type="GO" id="GO:0072380">
    <property type="term" value="C:TRC complex"/>
    <property type="evidence" value="ECO:0007669"/>
    <property type="project" value="TreeGrafter"/>
</dbReference>
<protein>
    <recommendedName>
        <fullName evidence="4">DUF967 domain protein</fullName>
    </recommendedName>
</protein>
<sequence>MPQGVWQRKFPDGYGVEAVLAATRDAANKGGEGPVPIERPPTEPRAVRAAEPTPSRGRRGHPEGPDRAAPAGEAPAADPRGGKSPAQLNELIAADAGGEGFTLTSFTASDAWELGHLLHARLLPFATQCTPSRPALISISLASNPSTPLYQSATGAGITADNGTWVSRKRAAVLRFGVSSWYLGRKFGGDEAAFAAKFAMGPESAGGYAIHGGGVPLRVRGVEGVVAVVVVSGLKDFEDHGVVAEVIRRHWEVVVQ</sequence>
<dbReference type="PANTHER" id="PTHR28255">
    <property type="match status" value="1"/>
</dbReference>
<dbReference type="EMBL" id="LCWV01000017">
    <property type="protein sequence ID" value="PWI67748.1"/>
    <property type="molecule type" value="Genomic_DNA"/>
</dbReference>
<dbReference type="InterPro" id="IPR005624">
    <property type="entry name" value="PduO/GlcC-like"/>
</dbReference>
<feature type="compositionally biased region" description="Low complexity" evidence="1">
    <location>
        <begin position="67"/>
        <end position="79"/>
    </location>
</feature>
<organism evidence="2 3">
    <name type="scientific">Purpureocillium lilacinum</name>
    <name type="common">Paecilomyces lilacinus</name>
    <dbReference type="NCBI Taxonomy" id="33203"/>
    <lineage>
        <taxon>Eukaryota</taxon>
        <taxon>Fungi</taxon>
        <taxon>Dikarya</taxon>
        <taxon>Ascomycota</taxon>
        <taxon>Pezizomycotina</taxon>
        <taxon>Sordariomycetes</taxon>
        <taxon>Hypocreomycetidae</taxon>
        <taxon>Hypocreales</taxon>
        <taxon>Ophiocordycipitaceae</taxon>
        <taxon>Purpureocillium</taxon>
    </lineage>
</organism>
<dbReference type="Gene3D" id="3.30.450.150">
    <property type="entry name" value="Haem-degrading domain"/>
    <property type="match status" value="1"/>
</dbReference>
<dbReference type="AlphaFoldDB" id="A0A2U3DZR1"/>
<gene>
    <name evidence="2" type="ORF">PCL_02669</name>
</gene>
<dbReference type="SUPFAM" id="SSF143744">
    <property type="entry name" value="GlcG-like"/>
    <property type="match status" value="1"/>
</dbReference>
<dbReference type="PANTHER" id="PTHR28255:SF1">
    <property type="entry name" value="UPF0303 PROTEIN YBR137W"/>
    <property type="match status" value="1"/>
</dbReference>
<dbReference type="InterPro" id="IPR038084">
    <property type="entry name" value="PduO/GlcC-like_sf"/>
</dbReference>
<evidence type="ECO:0000313" key="2">
    <source>
        <dbReference type="EMBL" id="PWI67748.1"/>
    </source>
</evidence>
<reference evidence="2 3" key="1">
    <citation type="journal article" date="2016" name="Front. Microbiol.">
        <title>Genome and transcriptome sequences reveal the specific parasitism of the nematophagous Purpureocillium lilacinum 36-1.</title>
        <authorList>
            <person name="Xie J."/>
            <person name="Li S."/>
            <person name="Mo C."/>
            <person name="Xiao X."/>
            <person name="Peng D."/>
            <person name="Wang G."/>
            <person name="Xiao Y."/>
        </authorList>
    </citation>
    <scope>NUCLEOTIDE SEQUENCE [LARGE SCALE GENOMIC DNA]</scope>
    <source>
        <strain evidence="2 3">36-1</strain>
    </source>
</reference>
<evidence type="ECO:0000313" key="3">
    <source>
        <dbReference type="Proteomes" id="UP000245956"/>
    </source>
</evidence>
<dbReference type="GO" id="GO:0006620">
    <property type="term" value="P:post-translational protein targeting to endoplasmic reticulum membrane"/>
    <property type="evidence" value="ECO:0007669"/>
    <property type="project" value="TreeGrafter"/>
</dbReference>
<feature type="region of interest" description="Disordered" evidence="1">
    <location>
        <begin position="25"/>
        <end position="85"/>
    </location>
</feature>
<proteinExistence type="predicted"/>
<evidence type="ECO:0008006" key="4">
    <source>
        <dbReference type="Google" id="ProtNLM"/>
    </source>
</evidence>
<name>A0A2U3DZR1_PURLI</name>